<dbReference type="Proteomes" id="UP000740727">
    <property type="component" value="Unassembled WGS sequence"/>
</dbReference>
<name>A0A965LKC1_9PROT</name>
<accession>A0A965LKC1</accession>
<dbReference type="EMBL" id="RFXN01000007">
    <property type="protein sequence ID" value="NBR93473.1"/>
    <property type="molecule type" value="Genomic_DNA"/>
</dbReference>
<protein>
    <submittedName>
        <fullName evidence="1">Uncharacterized protein</fullName>
    </submittedName>
</protein>
<reference evidence="1" key="1">
    <citation type="submission" date="2018-10" db="EMBL/GenBank/DDBJ databases">
        <title>Iterative Subtractive Binning of Freshwater Chronoseries Metagenomes Recovers Nearly Complete Genomes from over Four Hundred Novel Species.</title>
        <authorList>
            <person name="Rodriguez-R L.M."/>
            <person name="Tsementzi D."/>
            <person name="Luo C."/>
            <person name="Konstantinidis K.T."/>
        </authorList>
    </citation>
    <scope>NUCLEOTIDE SEQUENCE</scope>
    <source>
        <strain evidence="1">WB5_2A_028</strain>
    </source>
</reference>
<proteinExistence type="predicted"/>
<dbReference type="AlphaFoldDB" id="A0A965LKC1"/>
<sequence length="108" mass="12014">MALNGKTPRNRVELSGVVASAPEIHNGVLSRRIDVPIVGAREILEVECEKPEIFGLFQSLKVGEWISLEGALRKRFWRSGSSLSSRSYIELHSIKSTRNRPAASGKKR</sequence>
<gene>
    <name evidence="1" type="ORF">EBT44_01205</name>
</gene>
<organism evidence="1 2">
    <name type="scientific">Candidatus Fonsibacter lacus</name>
    <dbReference type="NCBI Taxonomy" id="2576439"/>
    <lineage>
        <taxon>Bacteria</taxon>
        <taxon>Pseudomonadati</taxon>
        <taxon>Pseudomonadota</taxon>
        <taxon>Alphaproteobacteria</taxon>
        <taxon>Candidatus Pelagibacterales</taxon>
        <taxon>Candidatus Pelagibacterales incertae sedis</taxon>
        <taxon>Candidatus Fonsibacter</taxon>
    </lineage>
</organism>
<evidence type="ECO:0000313" key="2">
    <source>
        <dbReference type="Proteomes" id="UP000740727"/>
    </source>
</evidence>
<evidence type="ECO:0000313" key="1">
    <source>
        <dbReference type="EMBL" id="NBR93473.1"/>
    </source>
</evidence>
<comment type="caution">
    <text evidence="1">The sequence shown here is derived from an EMBL/GenBank/DDBJ whole genome shotgun (WGS) entry which is preliminary data.</text>
</comment>